<keyword evidence="4" id="KW-0804">Transcription</keyword>
<evidence type="ECO:0000313" key="7">
    <source>
        <dbReference type="Proteomes" id="UP000435649"/>
    </source>
</evidence>
<evidence type="ECO:0000256" key="2">
    <source>
        <dbReference type="ARBA" id="ARBA00023125"/>
    </source>
</evidence>
<evidence type="ECO:0000256" key="1">
    <source>
        <dbReference type="ARBA" id="ARBA00023015"/>
    </source>
</evidence>
<dbReference type="InterPro" id="IPR037923">
    <property type="entry name" value="HTH-like"/>
</dbReference>
<dbReference type="AlphaFoldDB" id="A0A844G5M4"/>
<organism evidence="6 7">
    <name type="scientific">Victivallis lenta</name>
    <dbReference type="NCBI Taxonomy" id="2606640"/>
    <lineage>
        <taxon>Bacteria</taxon>
        <taxon>Pseudomonadati</taxon>
        <taxon>Lentisphaerota</taxon>
        <taxon>Lentisphaeria</taxon>
        <taxon>Victivallales</taxon>
        <taxon>Victivallaceae</taxon>
        <taxon>Victivallis</taxon>
    </lineage>
</organism>
<dbReference type="Proteomes" id="UP000435649">
    <property type="component" value="Unassembled WGS sequence"/>
</dbReference>
<evidence type="ECO:0000259" key="5">
    <source>
        <dbReference type="PROSITE" id="PS01124"/>
    </source>
</evidence>
<keyword evidence="1" id="KW-0805">Transcription regulation</keyword>
<keyword evidence="3" id="KW-0010">Activator</keyword>
<evidence type="ECO:0000256" key="3">
    <source>
        <dbReference type="ARBA" id="ARBA00023159"/>
    </source>
</evidence>
<feature type="domain" description="HTH araC/xylS-type" evidence="5">
    <location>
        <begin position="192"/>
        <end position="290"/>
    </location>
</feature>
<dbReference type="Gene3D" id="1.10.10.60">
    <property type="entry name" value="Homeodomain-like"/>
    <property type="match status" value="1"/>
</dbReference>
<sequence length="290" mass="33199">MNGQRFISTPVPAAPQPCSPWLRLAHDFPVEDSVRLFAQPCLGDHALHYFREGSGSYELRGETVPIRPGMLFFVRPGEGYRFTLDPGVRVRMYNLHFDLRENERSYRPFPVPPEACRNQEKYPETLPPYQQLANRPAYEQCFLRLLDAASRIGVEAELERKSELLKLFAVLHRNLSLSPGRATGEFHRRAVEAAIAELSKHLSGNLRISELASRVGVSRALLCRIFREATGESIQRYFVERKLQAAKSDLLYSRLEIKEIAAKYGFADVPHFTRRFRQITGTTPGQIRKK</sequence>
<comment type="caution">
    <text evidence="6">The sequence shown here is derived from an EMBL/GenBank/DDBJ whole genome shotgun (WGS) entry which is preliminary data.</text>
</comment>
<dbReference type="Pfam" id="PF12833">
    <property type="entry name" value="HTH_18"/>
    <property type="match status" value="1"/>
</dbReference>
<dbReference type="PANTHER" id="PTHR46796">
    <property type="entry name" value="HTH-TYPE TRANSCRIPTIONAL ACTIVATOR RHAS-RELATED"/>
    <property type="match status" value="1"/>
</dbReference>
<dbReference type="GO" id="GO:0003700">
    <property type="term" value="F:DNA-binding transcription factor activity"/>
    <property type="evidence" value="ECO:0007669"/>
    <property type="project" value="InterPro"/>
</dbReference>
<dbReference type="SUPFAM" id="SSF46689">
    <property type="entry name" value="Homeodomain-like"/>
    <property type="match status" value="2"/>
</dbReference>
<protein>
    <submittedName>
        <fullName evidence="6">AraC family transcriptional regulator</fullName>
    </submittedName>
</protein>
<dbReference type="InterPro" id="IPR020449">
    <property type="entry name" value="Tscrpt_reg_AraC-type_HTH"/>
</dbReference>
<dbReference type="SMART" id="SM00342">
    <property type="entry name" value="HTH_ARAC"/>
    <property type="match status" value="1"/>
</dbReference>
<gene>
    <name evidence="6" type="ORF">FYJ85_12140</name>
</gene>
<dbReference type="InterPro" id="IPR003313">
    <property type="entry name" value="AraC-bd"/>
</dbReference>
<dbReference type="EMBL" id="VUNS01000012">
    <property type="protein sequence ID" value="MST97788.1"/>
    <property type="molecule type" value="Genomic_DNA"/>
</dbReference>
<keyword evidence="2" id="KW-0238">DNA-binding</keyword>
<dbReference type="Pfam" id="PF02311">
    <property type="entry name" value="AraC_binding"/>
    <property type="match status" value="1"/>
</dbReference>
<evidence type="ECO:0000256" key="4">
    <source>
        <dbReference type="ARBA" id="ARBA00023163"/>
    </source>
</evidence>
<dbReference type="PRINTS" id="PR00032">
    <property type="entry name" value="HTHARAC"/>
</dbReference>
<dbReference type="InterPro" id="IPR050204">
    <property type="entry name" value="AraC_XylS_family_regulators"/>
</dbReference>
<dbReference type="RefSeq" id="WP_154418873.1">
    <property type="nucleotide sequence ID" value="NZ_CALXOB010000032.1"/>
</dbReference>
<dbReference type="PROSITE" id="PS00041">
    <property type="entry name" value="HTH_ARAC_FAMILY_1"/>
    <property type="match status" value="1"/>
</dbReference>
<dbReference type="InterPro" id="IPR018062">
    <property type="entry name" value="HTH_AraC-typ_CS"/>
</dbReference>
<evidence type="ECO:0000313" key="6">
    <source>
        <dbReference type="EMBL" id="MST97788.1"/>
    </source>
</evidence>
<name>A0A844G5M4_9BACT</name>
<dbReference type="SUPFAM" id="SSF51215">
    <property type="entry name" value="Regulatory protein AraC"/>
    <property type="match status" value="1"/>
</dbReference>
<keyword evidence="7" id="KW-1185">Reference proteome</keyword>
<accession>A0A844G5M4</accession>
<dbReference type="PROSITE" id="PS01124">
    <property type="entry name" value="HTH_ARAC_FAMILY_2"/>
    <property type="match status" value="1"/>
</dbReference>
<dbReference type="InterPro" id="IPR009057">
    <property type="entry name" value="Homeodomain-like_sf"/>
</dbReference>
<proteinExistence type="predicted"/>
<reference evidence="6 7" key="1">
    <citation type="submission" date="2019-08" db="EMBL/GenBank/DDBJ databases">
        <title>In-depth cultivation of the pig gut microbiome towards novel bacterial diversity and tailored functional studies.</title>
        <authorList>
            <person name="Wylensek D."/>
            <person name="Hitch T.C.A."/>
            <person name="Clavel T."/>
        </authorList>
    </citation>
    <scope>NUCLEOTIDE SEQUENCE [LARGE SCALE GENOMIC DNA]</scope>
    <source>
        <strain evidence="6 7">BBE-744-WT-12</strain>
    </source>
</reference>
<dbReference type="InterPro" id="IPR018060">
    <property type="entry name" value="HTH_AraC"/>
</dbReference>
<dbReference type="GO" id="GO:0043565">
    <property type="term" value="F:sequence-specific DNA binding"/>
    <property type="evidence" value="ECO:0007669"/>
    <property type="project" value="InterPro"/>
</dbReference>